<dbReference type="SUPFAM" id="SSF52540">
    <property type="entry name" value="P-loop containing nucleoside triphosphate hydrolases"/>
    <property type="match status" value="1"/>
</dbReference>
<evidence type="ECO:0000256" key="1">
    <source>
        <dbReference type="ARBA" id="ARBA00022737"/>
    </source>
</evidence>
<dbReference type="InterPro" id="IPR011990">
    <property type="entry name" value="TPR-like_helical_dom_sf"/>
</dbReference>
<gene>
    <name evidence="3" type="ORF">P170DRAFT_365971</name>
</gene>
<evidence type="ECO:0000313" key="3">
    <source>
        <dbReference type="EMBL" id="PLB45320.1"/>
    </source>
</evidence>
<dbReference type="PANTHER" id="PTHR10039:SF11">
    <property type="entry name" value="NACHT DOMAIN PROTEIN (AFU_ORTHOLOGUE AFUA_1G01490)"/>
    <property type="match status" value="1"/>
</dbReference>
<keyword evidence="1" id="KW-0677">Repeat</keyword>
<sequence>MSSSVKMERNAVNGGISSPPVLRETLDLVSHKCPSHLDIPANKVQAKSSTVDVFFDAIAAERLRRMPPDGSRLDGALCRASRLAFAVASLRDSVTGFLDGGDEAATMIWGATLLLLEMGMDHIETLDSIFGQYGRITMGISLLLQQESSFHSSRSLQQEVAEIYAHLLQLIMHISMEYRQGVRSQNWQAVGEAVNGSFFCYFNRFTVHWRRMSQVALSTGPEDQSVADFAAVYQFLELQDRPLQMFLDGHNHSLTDGSFAWFDPHLTTFTLSRRNLMLVTGHPGSGKSALAQWTVEKLQVSPEFDIWSVVPVAIRSDVPITTLTLSILKNILIQILDHCVSSRKAQDSILSAVTKALELAETGATDPQVEDQLWVAMRTALQSNLHFLLVVDGIDQIKPPNTTVDSFLHRLQDAVSERNTPSKLIVFSRPLTNSQMPVRDTITTHQLTMSASLTQLDLQGAVEDTMASDAAFSGLDSLQTKALSTSIVPRAQGCFVWAQLALELARHQSSFSEMVSAIKNAPKTLGDLIDRHLHGINLHRMGIQSVLAWLTASERPFRIQEVEQLLAVDVKSLKVATRTPNIDRDVLQPLTRITSVRDGFVSFRHPMVREHIQARAIMSQVVPFTLAEAHYDLLIRSLAWVRRSVSDEVVVAWDKLGVSARDGYMDAYELLEYTSRYWLSHMLSSPIATSNRELSFTGPFRRAMPTSVIFAQLELTNRESQFSRSSIVELYRLSVVVRRGVLGNDSHALLQSLILSARAADRARATWANDHLFDAWTRSRALLGPTNPISRDLEQLLVSSPEGKGHADRSTGMKMDALRDMTLANWGSSDITFTQRLQYLNRLVTSYERSDQKESAYGVSKQFYHQTVSTYGVHSSEAMQAAEFLMHHFTITPPDELALELTRAKYETMLRSMDVSDPRRISEGLRLAQMYEESNQAVKAEGVLTRLWSGLSARDIDPINSWDQRTKVAFYYSQFLRRRGRPDEATAILRELSAELEEDGGVKSPEMVQRAEELRVEARDMGLVDMDRALALQVWKYYRATGQQYSPEAVKLAEGLASSLISSRTAVENIGVLSPEESILLPGLIDSIASAGTSQRTLPLLGLCHHLATQHIRAEEWPEGSKAALAVLQHAWPAVEDPQSKAKFQSNEAPAMANLALDHAYCLFRQLDVHTASVVYGNAFKASITADQVAVPSVTTVVKTVVEFYETTFQFEKALVLLHQVSDFFASRLGEHDKHTIDTRYYEGDLALRLGRRSEAEDSYRHIYRACIRDGKISSSGVRASVALVALYEQQQKWDAALEVYRHLWPTLVRFDERDGYDRALLEGLLPKTYAGYMAILEHSTIQGTRDERHQVALQHQQLCRKLYGATSPRTRDATLTLAALCANSARHTEAVNLYQQVLNTNDWVSASELSRGLSDMSEPLPISIKHQMAQLYIRQNNTSRDAYSLYNEELTMAKQQQGLSAPNTLLWLQAIANMRAKQGSAESRQEGAALLRDHVDEVVHVTTNHDALVDRAHRLAEIYLECGYVDEGNQLINDMHQQVVHETPAAQRQSLNEYRPAVFVASFEQVFGQQRTSQEILSELFREGEVYNSFQQSLASHDLVPTLAAGEKLHRLQVDQKRAAAAQNTHDKLYEYFCNSLSVASPQRKKDSVHQFYNLCWRESLHKDYNINIVASTASMVRELCNRSQFQDAADVTGVFHSFVHLTEGLQTPESIFTAIKICLYLNGYQTSKCSDDTVSATMALESQMLLQEIMSNAKEQPLEFSELPFSELNDLVTVLGEHEMFEDLEAILTDLWTSRVVQKTWSLPVVVWIGRRLVETRFCRGQAALATQLGKDICYNLRQVWGNCDPVTLEMTKLLSGLYTASGNHLAAAALHETALAELLNSDENQAESVDAVTQHLELLQHAQARLSKEGQSGAVDAAAAQERVQQIATKFGLSSSQLEAAEADESLGMWQRPRRFSLDVEEPTAHQNHLRQSSGSALFNGNAGAKRISISAL</sequence>
<dbReference type="EMBL" id="MSFO01000008">
    <property type="protein sequence ID" value="PLB45320.1"/>
    <property type="molecule type" value="Genomic_DNA"/>
</dbReference>
<dbReference type="Pfam" id="PF24883">
    <property type="entry name" value="NPHP3_N"/>
    <property type="match status" value="1"/>
</dbReference>
<dbReference type="STRING" id="1392250.A0A2I2FXF2"/>
<organism evidence="3 4">
    <name type="scientific">Aspergillus steynii IBT 23096</name>
    <dbReference type="NCBI Taxonomy" id="1392250"/>
    <lineage>
        <taxon>Eukaryota</taxon>
        <taxon>Fungi</taxon>
        <taxon>Dikarya</taxon>
        <taxon>Ascomycota</taxon>
        <taxon>Pezizomycotina</taxon>
        <taxon>Eurotiomycetes</taxon>
        <taxon>Eurotiomycetidae</taxon>
        <taxon>Eurotiales</taxon>
        <taxon>Aspergillaceae</taxon>
        <taxon>Aspergillus</taxon>
        <taxon>Aspergillus subgen. Circumdati</taxon>
    </lineage>
</organism>
<comment type="caution">
    <text evidence="3">The sequence shown here is derived from an EMBL/GenBank/DDBJ whole genome shotgun (WGS) entry which is preliminary data.</text>
</comment>
<protein>
    <submittedName>
        <fullName evidence="3">NACHT domain protein</fullName>
    </submittedName>
</protein>
<dbReference type="InterPro" id="IPR056884">
    <property type="entry name" value="NPHP3-like_N"/>
</dbReference>
<evidence type="ECO:0000313" key="4">
    <source>
        <dbReference type="Proteomes" id="UP000234275"/>
    </source>
</evidence>
<dbReference type="VEuPathDB" id="FungiDB:P170DRAFT_365971"/>
<dbReference type="Proteomes" id="UP000234275">
    <property type="component" value="Unassembled WGS sequence"/>
</dbReference>
<accession>A0A2I2FXF2</accession>
<dbReference type="SUPFAM" id="SSF48452">
    <property type="entry name" value="TPR-like"/>
    <property type="match status" value="1"/>
</dbReference>
<dbReference type="Gene3D" id="3.40.50.300">
    <property type="entry name" value="P-loop containing nucleotide triphosphate hydrolases"/>
    <property type="match status" value="1"/>
</dbReference>
<name>A0A2I2FXF2_9EURO</name>
<feature type="domain" description="Nephrocystin 3-like N-terminal" evidence="2">
    <location>
        <begin position="272"/>
        <end position="429"/>
    </location>
</feature>
<dbReference type="OrthoDB" id="2546325at2759"/>
<dbReference type="Gene3D" id="1.25.40.10">
    <property type="entry name" value="Tetratricopeptide repeat domain"/>
    <property type="match status" value="2"/>
</dbReference>
<reference evidence="3 4" key="1">
    <citation type="submission" date="2016-12" db="EMBL/GenBank/DDBJ databases">
        <title>The genomes of Aspergillus section Nigri reveals drivers in fungal speciation.</title>
        <authorList>
            <consortium name="DOE Joint Genome Institute"/>
            <person name="Vesth T.C."/>
            <person name="Nybo J."/>
            <person name="Theobald S."/>
            <person name="Brandl J."/>
            <person name="Frisvad J.C."/>
            <person name="Nielsen K.F."/>
            <person name="Lyhne E.K."/>
            <person name="Kogle M.E."/>
            <person name="Kuo A."/>
            <person name="Riley R."/>
            <person name="Clum A."/>
            <person name="Nolan M."/>
            <person name="Lipzen A."/>
            <person name="Salamov A."/>
            <person name="Henrissat B."/>
            <person name="Wiebenga A."/>
            <person name="De Vries R.P."/>
            <person name="Grigoriev I.V."/>
            <person name="Mortensen U.H."/>
            <person name="Andersen M.R."/>
            <person name="Baker S.E."/>
        </authorList>
    </citation>
    <scope>NUCLEOTIDE SEQUENCE [LARGE SCALE GENOMIC DNA]</scope>
    <source>
        <strain evidence="3 4">IBT 23096</strain>
    </source>
</reference>
<dbReference type="InterPro" id="IPR027417">
    <property type="entry name" value="P-loop_NTPase"/>
</dbReference>
<dbReference type="PANTHER" id="PTHR10039">
    <property type="entry name" value="AMELOGENIN"/>
    <property type="match status" value="1"/>
</dbReference>
<evidence type="ECO:0000259" key="2">
    <source>
        <dbReference type="Pfam" id="PF24883"/>
    </source>
</evidence>
<proteinExistence type="predicted"/>
<dbReference type="RefSeq" id="XP_024700622.1">
    <property type="nucleotide sequence ID" value="XM_024844736.1"/>
</dbReference>
<dbReference type="GeneID" id="36552436"/>
<keyword evidence="4" id="KW-1185">Reference proteome</keyword>